<dbReference type="PROSITE" id="PS51257">
    <property type="entry name" value="PROKAR_LIPOPROTEIN"/>
    <property type="match status" value="1"/>
</dbReference>
<evidence type="ECO:0008006" key="3">
    <source>
        <dbReference type="Google" id="ProtNLM"/>
    </source>
</evidence>
<organism evidence="1 2">
    <name type="scientific">Parasediminibacterium paludis</name>
    <dbReference type="NCBI Taxonomy" id="908966"/>
    <lineage>
        <taxon>Bacteria</taxon>
        <taxon>Pseudomonadati</taxon>
        <taxon>Bacteroidota</taxon>
        <taxon>Chitinophagia</taxon>
        <taxon>Chitinophagales</taxon>
        <taxon>Chitinophagaceae</taxon>
        <taxon>Parasediminibacterium</taxon>
    </lineage>
</organism>
<reference evidence="2" key="1">
    <citation type="journal article" date="2019" name="Int. J. Syst. Evol. Microbiol.">
        <title>The Global Catalogue of Microorganisms (GCM) 10K type strain sequencing project: providing services to taxonomists for standard genome sequencing and annotation.</title>
        <authorList>
            <consortium name="The Broad Institute Genomics Platform"/>
            <consortium name="The Broad Institute Genome Sequencing Center for Infectious Disease"/>
            <person name="Wu L."/>
            <person name="Ma J."/>
        </authorList>
    </citation>
    <scope>NUCLEOTIDE SEQUENCE [LARGE SCALE GENOMIC DNA]</scope>
    <source>
        <strain evidence="2">CECT 8010</strain>
    </source>
</reference>
<accession>A0ABV8PVF4</accession>
<name>A0ABV8PVF4_9BACT</name>
<dbReference type="Proteomes" id="UP001595906">
    <property type="component" value="Unassembled WGS sequence"/>
</dbReference>
<comment type="caution">
    <text evidence="1">The sequence shown here is derived from an EMBL/GenBank/DDBJ whole genome shotgun (WGS) entry which is preliminary data.</text>
</comment>
<sequence length="209" mass="24431">MKKSITMQLFFFLSATVFLSCHKDTIVNNQKASEYFPNKIGNCWQYSVYDSSLQKQYDVTVSIIGTKKLIDGIDANIWQYQYPDKTDTNYVRLDVDTIKIYDKTRIETLQGLQFPLNTYVIPFKNGQRWDGKLLAVDSSYVTALTSISISAETFMNGFNIYHYYLGPNIEYIDNYGFISNIGIVKMYLNHYNFAPRNKQLWQLKKYILN</sequence>
<evidence type="ECO:0000313" key="1">
    <source>
        <dbReference type="EMBL" id="MFC4231574.1"/>
    </source>
</evidence>
<dbReference type="RefSeq" id="WP_379013099.1">
    <property type="nucleotide sequence ID" value="NZ_JBHSDC010000010.1"/>
</dbReference>
<keyword evidence="2" id="KW-1185">Reference proteome</keyword>
<gene>
    <name evidence="1" type="ORF">ACFOW1_06720</name>
</gene>
<dbReference type="EMBL" id="JBHSDC010000010">
    <property type="protein sequence ID" value="MFC4231574.1"/>
    <property type="molecule type" value="Genomic_DNA"/>
</dbReference>
<evidence type="ECO:0000313" key="2">
    <source>
        <dbReference type="Proteomes" id="UP001595906"/>
    </source>
</evidence>
<proteinExistence type="predicted"/>
<protein>
    <recommendedName>
        <fullName evidence="3">Lipoprotein</fullName>
    </recommendedName>
</protein>